<dbReference type="PANTHER" id="PTHR47763">
    <property type="entry name" value="ALPHA-PROTEIN KINASE VWKA"/>
    <property type="match status" value="1"/>
</dbReference>
<dbReference type="InterPro" id="IPR036465">
    <property type="entry name" value="vWFA_dom_sf"/>
</dbReference>
<gene>
    <name evidence="5" type="ORF">FCALED_LOCUS8123</name>
</gene>
<keyword evidence="6" id="KW-1185">Reference proteome</keyword>
<protein>
    <submittedName>
        <fullName evidence="5">8012_t:CDS:1</fullName>
    </submittedName>
</protein>
<evidence type="ECO:0000313" key="5">
    <source>
        <dbReference type="EMBL" id="CAG8591641.1"/>
    </source>
</evidence>
<keyword evidence="2" id="KW-0964">Secreted</keyword>
<dbReference type="Proteomes" id="UP000789570">
    <property type="component" value="Unassembled WGS sequence"/>
</dbReference>
<evidence type="ECO:0000256" key="3">
    <source>
        <dbReference type="ARBA" id="ARBA00022729"/>
    </source>
</evidence>
<evidence type="ECO:0000259" key="4">
    <source>
        <dbReference type="Pfam" id="PF25106"/>
    </source>
</evidence>
<organism evidence="5 6">
    <name type="scientific">Funneliformis caledonium</name>
    <dbReference type="NCBI Taxonomy" id="1117310"/>
    <lineage>
        <taxon>Eukaryota</taxon>
        <taxon>Fungi</taxon>
        <taxon>Fungi incertae sedis</taxon>
        <taxon>Mucoromycota</taxon>
        <taxon>Glomeromycotina</taxon>
        <taxon>Glomeromycetes</taxon>
        <taxon>Glomerales</taxon>
        <taxon>Glomeraceae</taxon>
        <taxon>Funneliformis</taxon>
    </lineage>
</organism>
<name>A0A9N9C902_9GLOM</name>
<dbReference type="AlphaFoldDB" id="A0A9N9C902"/>
<dbReference type="SUPFAM" id="SSF53300">
    <property type="entry name" value="vWA-like"/>
    <property type="match status" value="1"/>
</dbReference>
<dbReference type="Pfam" id="PF25106">
    <property type="entry name" value="VWA_4"/>
    <property type="match status" value="1"/>
</dbReference>
<dbReference type="EMBL" id="CAJVPQ010002303">
    <property type="protein sequence ID" value="CAG8591641.1"/>
    <property type="molecule type" value="Genomic_DNA"/>
</dbReference>
<evidence type="ECO:0000256" key="1">
    <source>
        <dbReference type="ARBA" id="ARBA00004613"/>
    </source>
</evidence>
<dbReference type="OrthoDB" id="2377576at2759"/>
<dbReference type="InterPro" id="IPR056861">
    <property type="entry name" value="HMCN1-like_VWA"/>
</dbReference>
<evidence type="ECO:0000313" key="6">
    <source>
        <dbReference type="Proteomes" id="UP000789570"/>
    </source>
</evidence>
<feature type="domain" description="Hemicentin-1-like von Willebrand factor A" evidence="4">
    <location>
        <begin position="5"/>
        <end position="107"/>
    </location>
</feature>
<sequence length="210" mass="23679">MEVDICYVMDCTSSMGSHINAVKACILKVENHMEKMKPSVKIRFGFCGYRDYCDGANRLQIFPFTESYVQLERDLSNCLATGGGDSPKDVLGGLNVAVNQMSWRNEIRIIFHIGGYPPHGRRYKFNDDDYPNGDPNGLTAESVLGEMKSKNIFYFFGKITNFTNEMVNIFRSIIGEFPVYDLNTVDTGTLVNLFFEAHCSDMKTAVSLIE</sequence>
<proteinExistence type="predicted"/>
<dbReference type="InterPro" id="IPR052969">
    <property type="entry name" value="Thr-specific_kinase-like"/>
</dbReference>
<accession>A0A9N9C902</accession>
<comment type="caution">
    <text evidence="5">The sequence shown here is derived from an EMBL/GenBank/DDBJ whole genome shotgun (WGS) entry which is preliminary data.</text>
</comment>
<dbReference type="Gene3D" id="3.40.50.410">
    <property type="entry name" value="von Willebrand factor, type A domain"/>
    <property type="match status" value="1"/>
</dbReference>
<comment type="subcellular location">
    <subcellularLocation>
        <location evidence="1">Secreted</location>
    </subcellularLocation>
</comment>
<reference evidence="5" key="1">
    <citation type="submission" date="2021-06" db="EMBL/GenBank/DDBJ databases">
        <authorList>
            <person name="Kallberg Y."/>
            <person name="Tangrot J."/>
            <person name="Rosling A."/>
        </authorList>
    </citation>
    <scope>NUCLEOTIDE SEQUENCE</scope>
    <source>
        <strain evidence="5">UK204</strain>
    </source>
</reference>
<keyword evidence="3" id="KW-0732">Signal</keyword>
<dbReference type="PANTHER" id="PTHR47763:SF4">
    <property type="entry name" value="ALPHA-PROTEIN KINASE VWKA"/>
    <property type="match status" value="1"/>
</dbReference>
<evidence type="ECO:0000256" key="2">
    <source>
        <dbReference type="ARBA" id="ARBA00022525"/>
    </source>
</evidence>